<evidence type="ECO:0000256" key="1">
    <source>
        <dbReference type="ARBA" id="ARBA00004141"/>
    </source>
</evidence>
<evidence type="ECO:0000256" key="3">
    <source>
        <dbReference type="ARBA" id="ARBA00022692"/>
    </source>
</evidence>
<evidence type="ECO:0000256" key="2">
    <source>
        <dbReference type="ARBA" id="ARBA00007362"/>
    </source>
</evidence>
<dbReference type="SUPFAM" id="SSF103481">
    <property type="entry name" value="Multidrug resistance efflux transporter EmrE"/>
    <property type="match status" value="2"/>
</dbReference>
<proteinExistence type="inferred from homology"/>
<evidence type="ECO:0000313" key="8">
    <source>
        <dbReference type="EMBL" id="ADB47626.1"/>
    </source>
</evidence>
<feature type="transmembrane region" description="Helical" evidence="6">
    <location>
        <begin position="96"/>
        <end position="117"/>
    </location>
</feature>
<feature type="transmembrane region" description="Helical" evidence="6">
    <location>
        <begin position="179"/>
        <end position="201"/>
    </location>
</feature>
<feature type="transmembrane region" description="Helical" evidence="6">
    <location>
        <begin position="124"/>
        <end position="141"/>
    </location>
</feature>
<evidence type="ECO:0000256" key="4">
    <source>
        <dbReference type="ARBA" id="ARBA00022989"/>
    </source>
</evidence>
<dbReference type="HOGENOM" id="CLU_033863_4_1_9"/>
<dbReference type="Pfam" id="PF00892">
    <property type="entry name" value="EamA"/>
    <property type="match status" value="2"/>
</dbReference>
<reference evidence="8 9" key="1">
    <citation type="journal article" date="2010" name="Stand. Genomic Sci.">
        <title>Complete genome sequence of Acidaminococcus fermentans type strain (VR4).</title>
        <authorList>
            <person name="Chang Y.J."/>
            <person name="Pukall R."/>
            <person name="Saunders E."/>
            <person name="Lapidus A."/>
            <person name="Copeland A."/>
            <person name="Nolan M."/>
            <person name="Glavina Del Rio T."/>
            <person name="Lucas S."/>
            <person name="Chen F."/>
            <person name="Tice H."/>
            <person name="Cheng J.F."/>
            <person name="Han C."/>
            <person name="Detter J.C."/>
            <person name="Bruce D."/>
            <person name="Goodwin L."/>
            <person name="Pitluck S."/>
            <person name="Mikhailova N."/>
            <person name="Liolios K."/>
            <person name="Pati A."/>
            <person name="Ivanova N."/>
            <person name="Mavromatis K."/>
            <person name="Chen A."/>
            <person name="Palaniappan K."/>
            <person name="Land M."/>
            <person name="Hauser L."/>
            <person name="Jeffries C.D."/>
            <person name="Brettin T."/>
            <person name="Rohde M."/>
            <person name="Goker M."/>
            <person name="Bristow J."/>
            <person name="Eisen J.A."/>
            <person name="Markowitz V."/>
            <person name="Hugenholtz P."/>
            <person name="Kyrpides N.C."/>
            <person name="Klenk H.P."/>
        </authorList>
    </citation>
    <scope>NUCLEOTIDE SEQUENCE [LARGE SCALE GENOMIC DNA]</scope>
    <source>
        <strain evidence="9">ATCC 25085 / DSM 20731 / CCUG 9996 / CIP 106432 / VR4</strain>
    </source>
</reference>
<keyword evidence="9" id="KW-1185">Reference proteome</keyword>
<feature type="transmembrane region" description="Helical" evidence="6">
    <location>
        <begin position="147"/>
        <end position="167"/>
    </location>
</feature>
<name>D2RKM4_ACIFV</name>
<gene>
    <name evidence="8" type="ordered locus">Acfer_1265</name>
</gene>
<keyword evidence="3 6" id="KW-0812">Transmembrane</keyword>
<dbReference type="EMBL" id="CP001859">
    <property type="protein sequence ID" value="ADB47626.1"/>
    <property type="molecule type" value="Genomic_DNA"/>
</dbReference>
<feature type="transmembrane region" description="Helical" evidence="6">
    <location>
        <begin position="271"/>
        <end position="290"/>
    </location>
</feature>
<keyword evidence="5 6" id="KW-0472">Membrane</keyword>
<dbReference type="GeneID" id="78334964"/>
<dbReference type="PANTHER" id="PTHR32322:SF2">
    <property type="entry name" value="EAMA DOMAIN-CONTAINING PROTEIN"/>
    <property type="match status" value="1"/>
</dbReference>
<dbReference type="AlphaFoldDB" id="D2RKM4"/>
<organism evidence="8 9">
    <name type="scientific">Acidaminococcus fermentans (strain ATCC 25085 / DSM 20731 / CCUG 9996 / CIP 106432 / VR4)</name>
    <dbReference type="NCBI Taxonomy" id="591001"/>
    <lineage>
        <taxon>Bacteria</taxon>
        <taxon>Bacillati</taxon>
        <taxon>Bacillota</taxon>
        <taxon>Negativicutes</taxon>
        <taxon>Acidaminococcales</taxon>
        <taxon>Acidaminococcaceae</taxon>
        <taxon>Acidaminococcus</taxon>
    </lineage>
</organism>
<dbReference type="PANTHER" id="PTHR32322">
    <property type="entry name" value="INNER MEMBRANE TRANSPORTER"/>
    <property type="match status" value="1"/>
</dbReference>
<comment type="subcellular location">
    <subcellularLocation>
        <location evidence="1">Membrane</location>
        <topology evidence="1">Multi-pass membrane protein</topology>
    </subcellularLocation>
</comment>
<dbReference type="InterPro" id="IPR050638">
    <property type="entry name" value="AA-Vitamin_Transporters"/>
</dbReference>
<feature type="transmembrane region" description="Helical" evidence="6">
    <location>
        <begin position="7"/>
        <end position="29"/>
    </location>
</feature>
<feature type="transmembrane region" description="Helical" evidence="6">
    <location>
        <begin position="245"/>
        <end position="265"/>
    </location>
</feature>
<feature type="transmembrane region" description="Helical" evidence="6">
    <location>
        <begin position="213"/>
        <end position="233"/>
    </location>
</feature>
<dbReference type="eggNOG" id="COG0697">
    <property type="taxonomic scope" value="Bacteria"/>
</dbReference>
<protein>
    <recommendedName>
        <fullName evidence="7">EamA domain-containing protein</fullName>
    </recommendedName>
</protein>
<keyword evidence="4 6" id="KW-1133">Transmembrane helix</keyword>
<feature type="domain" description="EamA" evidence="7">
    <location>
        <begin position="150"/>
        <end position="287"/>
    </location>
</feature>
<dbReference type="Proteomes" id="UP000001902">
    <property type="component" value="Chromosome"/>
</dbReference>
<evidence type="ECO:0000259" key="7">
    <source>
        <dbReference type="Pfam" id="PF00892"/>
    </source>
</evidence>
<dbReference type="OrthoDB" id="34284at2"/>
<dbReference type="STRING" id="591001.Acfer_1265"/>
<dbReference type="InterPro" id="IPR000620">
    <property type="entry name" value="EamA_dom"/>
</dbReference>
<comment type="similarity">
    <text evidence="2">Belongs to the EamA transporter family.</text>
</comment>
<evidence type="ECO:0000313" key="9">
    <source>
        <dbReference type="Proteomes" id="UP000001902"/>
    </source>
</evidence>
<dbReference type="RefSeq" id="WP_012938613.1">
    <property type="nucleotide sequence ID" value="NC_013740.1"/>
</dbReference>
<evidence type="ECO:0000256" key="5">
    <source>
        <dbReference type="ARBA" id="ARBA00023136"/>
    </source>
</evidence>
<feature type="transmembrane region" description="Helical" evidence="6">
    <location>
        <begin position="35"/>
        <end position="57"/>
    </location>
</feature>
<evidence type="ECO:0000256" key="6">
    <source>
        <dbReference type="SAM" id="Phobius"/>
    </source>
</evidence>
<feature type="domain" description="EamA" evidence="7">
    <location>
        <begin position="9"/>
        <end position="140"/>
    </location>
</feature>
<dbReference type="KEGG" id="afn:Acfer_1265"/>
<feature type="transmembrane region" description="Helical" evidence="6">
    <location>
        <begin position="69"/>
        <end position="90"/>
    </location>
</feature>
<dbReference type="GO" id="GO:0016020">
    <property type="term" value="C:membrane"/>
    <property type="evidence" value="ECO:0007669"/>
    <property type="project" value="UniProtKB-SubCell"/>
</dbReference>
<accession>D2RKM4</accession>
<dbReference type="InterPro" id="IPR037185">
    <property type="entry name" value="EmrE-like"/>
</dbReference>
<sequence>MSKNWQSTLLCTLVIVIWGSLYISGRLVLQQIPALWVLFIRYALSSVILLAAGYHTLQGRIAIARKDWGELFFVGVVGYFLSNAALFLGIQYSSASFASLINSLTPVVISGLAIILLGEKVTKLQGLSLLVAVAGAGIIIGRPTQGVTTAGMVICVFALFSWAYATIHLKKLTARYDPLLVTGYGMAIAALLSLPSAWVFVRATGAAVSFTGTVWMPLLYTCLVCTALAHLLWNELLQKLPATYCASFYPLQPLTSMVLGVLLLGETMTPSLITGALCIVAAMVLNTLAARRTRNRS</sequence>